<dbReference type="Gene3D" id="1.10.10.10">
    <property type="entry name" value="Winged helix-like DNA-binding domain superfamily/Winged helix DNA-binding domain"/>
    <property type="match status" value="1"/>
</dbReference>
<evidence type="ECO:0000313" key="3">
    <source>
        <dbReference type="Proteomes" id="UP000176604"/>
    </source>
</evidence>
<dbReference type="InterPro" id="IPR051797">
    <property type="entry name" value="TrmB-like"/>
</dbReference>
<evidence type="ECO:0000259" key="1">
    <source>
        <dbReference type="Pfam" id="PF01978"/>
    </source>
</evidence>
<dbReference type="STRING" id="1802397.A3J43_03615"/>
<gene>
    <name evidence="2" type="ORF">A3J43_03615</name>
</gene>
<dbReference type="Pfam" id="PF01978">
    <property type="entry name" value="TrmB"/>
    <property type="match status" value="1"/>
</dbReference>
<dbReference type="SUPFAM" id="SSF46785">
    <property type="entry name" value="Winged helix' DNA-binding domain"/>
    <property type="match status" value="1"/>
</dbReference>
<dbReference type="InterPro" id="IPR036388">
    <property type="entry name" value="WH-like_DNA-bd_sf"/>
</dbReference>
<dbReference type="AlphaFoldDB" id="A0A1F7UMM5"/>
<accession>A0A1F7UMM5</accession>
<evidence type="ECO:0000313" key="2">
    <source>
        <dbReference type="EMBL" id="OGL79485.1"/>
    </source>
</evidence>
<dbReference type="InterPro" id="IPR036390">
    <property type="entry name" value="WH_DNA-bd_sf"/>
</dbReference>
<proteinExistence type="predicted"/>
<dbReference type="Proteomes" id="UP000176604">
    <property type="component" value="Unassembled WGS sequence"/>
</dbReference>
<reference evidence="2 3" key="1">
    <citation type="journal article" date="2016" name="Nat. Commun.">
        <title>Thousands of microbial genomes shed light on interconnected biogeochemical processes in an aquifer system.</title>
        <authorList>
            <person name="Anantharaman K."/>
            <person name="Brown C.T."/>
            <person name="Hug L.A."/>
            <person name="Sharon I."/>
            <person name="Castelle C.J."/>
            <person name="Probst A.J."/>
            <person name="Thomas B.C."/>
            <person name="Singh A."/>
            <person name="Wilkins M.J."/>
            <person name="Karaoz U."/>
            <person name="Brodie E.L."/>
            <person name="Williams K.H."/>
            <person name="Hubbard S.S."/>
            <person name="Banfield J.F."/>
        </authorList>
    </citation>
    <scope>NUCLEOTIDE SEQUENCE [LARGE SCALE GENOMIC DNA]</scope>
</reference>
<dbReference type="PANTHER" id="PTHR34293">
    <property type="entry name" value="HTH-TYPE TRANSCRIPTIONAL REGULATOR TRMBL2"/>
    <property type="match status" value="1"/>
</dbReference>
<comment type="caution">
    <text evidence="2">The sequence shown here is derived from an EMBL/GenBank/DDBJ whole genome shotgun (WGS) entry which is preliminary data.</text>
</comment>
<name>A0A1F7UMM5_9BACT</name>
<dbReference type="InterPro" id="IPR002831">
    <property type="entry name" value="Tscrpt_reg_TrmB_N"/>
</dbReference>
<sequence>MIPQLKKLGLSEVEIKVYETALMKDSATIAEIAVQAGVKRPTAYVAMGRLEELGLLVRTTKGKKSVFTVGSTERLRNLARKMRRKVIAAELALEELLPRLETLLGRASISAPQVHSYEGIAEVKSIIEDIAACPEPWYFFGSSEEAFNLLGVTGMEELFVDAYRLRRMAGQPKSYFITDEGFLRHPKFHTRLPHIREMRFFPKPIQMKSVFIVYGSRLVFLVAARPPHGIVIESKEIAEMAKAMYSILWESFK</sequence>
<dbReference type="CDD" id="cd00090">
    <property type="entry name" value="HTH_ARSR"/>
    <property type="match status" value="1"/>
</dbReference>
<organism evidence="2 3">
    <name type="scientific">Candidatus Uhrbacteria bacterium RIFCSPHIGHO2_12_FULL_54_23</name>
    <dbReference type="NCBI Taxonomy" id="1802397"/>
    <lineage>
        <taxon>Bacteria</taxon>
        <taxon>Candidatus Uhriibacteriota</taxon>
    </lineage>
</organism>
<dbReference type="PANTHER" id="PTHR34293:SF1">
    <property type="entry name" value="HTH-TYPE TRANSCRIPTIONAL REGULATOR TRMBL2"/>
    <property type="match status" value="1"/>
</dbReference>
<feature type="domain" description="Transcription regulator TrmB N-terminal" evidence="1">
    <location>
        <begin position="5"/>
        <end position="67"/>
    </location>
</feature>
<protein>
    <recommendedName>
        <fullName evidence="1">Transcription regulator TrmB N-terminal domain-containing protein</fullName>
    </recommendedName>
</protein>
<dbReference type="EMBL" id="MGEF01000007">
    <property type="protein sequence ID" value="OGL79485.1"/>
    <property type="molecule type" value="Genomic_DNA"/>
</dbReference>
<dbReference type="InterPro" id="IPR011991">
    <property type="entry name" value="ArsR-like_HTH"/>
</dbReference>